<keyword evidence="1" id="KW-0053">Apoptosis</keyword>
<dbReference type="PANTHER" id="PTHR48169">
    <property type="entry name" value="DED DOMAIN-CONTAINING PROTEIN"/>
    <property type="match status" value="1"/>
</dbReference>
<dbReference type="SUPFAM" id="SSF47986">
    <property type="entry name" value="DEATH domain"/>
    <property type="match status" value="2"/>
</dbReference>
<feature type="domain" description="DED" evidence="2">
    <location>
        <begin position="5"/>
        <end position="82"/>
    </location>
</feature>
<dbReference type="Proteomes" id="UP001652625">
    <property type="component" value="Chromosome 14"/>
</dbReference>
<accession>A0ABM4DFK6</accession>
<dbReference type="PROSITE" id="PS50168">
    <property type="entry name" value="DED"/>
    <property type="match status" value="2"/>
</dbReference>
<dbReference type="InterPro" id="IPR001875">
    <property type="entry name" value="DED_dom"/>
</dbReference>
<dbReference type="RefSeq" id="XP_065673204.1">
    <property type="nucleotide sequence ID" value="XM_065817132.1"/>
</dbReference>
<feature type="domain" description="DED" evidence="2">
    <location>
        <begin position="1037"/>
        <end position="1115"/>
    </location>
</feature>
<proteinExistence type="predicted"/>
<evidence type="ECO:0000259" key="2">
    <source>
        <dbReference type="PROSITE" id="PS50168"/>
    </source>
</evidence>
<protein>
    <submittedName>
        <fullName evidence="4">Uncharacterized protein LOC136090455 isoform X1</fullName>
    </submittedName>
</protein>
<reference evidence="4" key="1">
    <citation type="submission" date="2025-08" db="UniProtKB">
        <authorList>
            <consortium name="RefSeq"/>
        </authorList>
    </citation>
    <scope>IDENTIFICATION</scope>
</reference>
<dbReference type="PANTHER" id="PTHR48169:SF7">
    <property type="entry name" value="CASPASE 10"/>
    <property type="match status" value="1"/>
</dbReference>
<name>A0ABM4DFK6_HYDVU</name>
<gene>
    <name evidence="4" type="primary">LOC136090455</name>
</gene>
<evidence type="ECO:0000256" key="1">
    <source>
        <dbReference type="ARBA" id="ARBA00022703"/>
    </source>
</evidence>
<evidence type="ECO:0000313" key="4">
    <source>
        <dbReference type="RefSeq" id="XP_065673204.1"/>
    </source>
</evidence>
<dbReference type="GeneID" id="136090455"/>
<evidence type="ECO:0000313" key="3">
    <source>
        <dbReference type="Proteomes" id="UP001652625"/>
    </source>
</evidence>
<sequence length="1119" mass="129685">MGKKKHKNIMLKVAKELLKNDVKAIKYYYSDIGDSVLENIEDPIELIQTLERSGYLGVNNYDNFVETLKSIGKIDLVKYFQDSGELDSKRNIQRRIPYGCIFKFDLHEDVECTLVEFKLLKDDNWSSMSNIKESPPYYLTRKKNNEIFIKVESLICEEEKVYFRFSFQDSKSKVVCCKITGECGYESSYKSVMIATPAPISNNEFSKNIRAPKSLDWRKTANFNLEKVPSTESIESFADIYIYRNFPDLNDVIYVRSFFGGKDFVTMIIHKFYLFFSKKKRTGICAILPGYHLRYHASLLKCNVESFKYHKDEDRTIIFNSELNLILMARIATSLDFIKLESDYCLNDISLFVTVNSLLIESNELVILGIVVLPSIEREELKKEFFFIFSDSWNCQKKSHNLEQILFLCKDDIEDENFECWWRSVSAYTNKRCNVQSNNTTLFKKLIGLTMIVMAKVDMVTDNVNIPTLEFDIQKQIESLILNYEQIVSIHDEELKKIITGGYGSGKSIVGKEIVKKCITKQYEHPLTLFYICCNHFSLFECEMKEFVDSIKKTSNVTVVCDNLYELWQQMFTNEKIKEENISIPRLLEYLVNANKNKVCFVLEELSPDYVKHEDAIQLNKLFSSLLKESLVVFIPESIEKYRKIIRNNEKQIMQKNCFNEETLGMKVFTLNKSMRVTECNKLLIDSTQNSICGSKTVCNFPNSKVDKKASTTDLDNNFVNYSFYGDVNQLSNKIEESTNDLTDKDFHDYDLDQVSKHVAIETNDEVSNYFMETSFGFKSSTIGHSIKGEKPRVVLFPFHDLEKKRSAKFLSVVLECLCFSKVRKTVVICNDMEEIKSVAYAIDIIGKYKSVTYSPHLRKCTPTFSEKVEISKKLKSNFDILITDSKGFSGAESECVVVLVRPDEIYLRHVLVDAMSRSNSYLIVLVINYNGKDQNLGKNGTIRNVLNNWSEDIVEKIIVDISNKENELWSLKDNYLIINENCKVFIDYGSKINFSAHRSKTEFRIFAENYKKYESLASNIQASKVNDYCEEMVDKKYKPTLLMIASNLLEIDFKAIKFHYSNEIGDDHLERIETPIKLIETLQHHRLLGINNYDGFVKALIKIGRIDLAYHFSNIVES</sequence>
<keyword evidence="3" id="KW-1185">Reference proteome</keyword>
<dbReference type="Gene3D" id="1.10.533.10">
    <property type="entry name" value="Death Domain, Fas"/>
    <property type="match status" value="2"/>
</dbReference>
<organism evidence="3 4">
    <name type="scientific">Hydra vulgaris</name>
    <name type="common">Hydra</name>
    <name type="synonym">Hydra attenuata</name>
    <dbReference type="NCBI Taxonomy" id="6087"/>
    <lineage>
        <taxon>Eukaryota</taxon>
        <taxon>Metazoa</taxon>
        <taxon>Cnidaria</taxon>
        <taxon>Hydrozoa</taxon>
        <taxon>Hydroidolina</taxon>
        <taxon>Anthoathecata</taxon>
        <taxon>Aplanulata</taxon>
        <taxon>Hydridae</taxon>
        <taxon>Hydra</taxon>
    </lineage>
</organism>
<dbReference type="InterPro" id="IPR011029">
    <property type="entry name" value="DEATH-like_dom_sf"/>
</dbReference>